<feature type="compositionally biased region" description="Basic and acidic residues" evidence="4">
    <location>
        <begin position="106"/>
        <end position="118"/>
    </location>
</feature>
<protein>
    <submittedName>
        <fullName evidence="6">Uncharacterized protein</fullName>
    </submittedName>
</protein>
<dbReference type="InterPro" id="IPR001484">
    <property type="entry name" value="Pyrokinin_CS"/>
</dbReference>
<feature type="chain" id="PRO_5046138833" evidence="5">
    <location>
        <begin position="19"/>
        <end position="269"/>
    </location>
</feature>
<sequence length="269" mass="30094">MNILLAFVTLTGIYCANGQEKGNSIIPFPRIGRSNGNAMSPGLIPYPRIGRDGGGFHEVKRQLIPFPRVGKRFPMYMDPYYAEYEAQFAPWYDPTGEMMGSSYTAADKDDNVDVDKKSSPSPNQGGGMWFGPRLGKRKKRSIEESSSEHARDTLDTRTLVKILHNFNWAIVPVKERRTFTPRLGRSSGEISVHTRAQPLTPRLGRSREMVSAELDVDEDGASRYARNEEHSHIKGTQQPPIEVSGPPFSPRLGRADHYSSRLRSGDANE</sequence>
<evidence type="ECO:0000313" key="7">
    <source>
        <dbReference type="Proteomes" id="UP001642540"/>
    </source>
</evidence>
<reference evidence="6 7" key="1">
    <citation type="submission" date="2024-08" db="EMBL/GenBank/DDBJ databases">
        <authorList>
            <person name="Cucini C."/>
            <person name="Frati F."/>
        </authorList>
    </citation>
    <scope>NUCLEOTIDE SEQUENCE [LARGE SCALE GENOMIC DNA]</scope>
</reference>
<proteinExistence type="inferred from homology"/>
<dbReference type="PROSITE" id="PS00539">
    <property type="entry name" value="PYROKININ"/>
    <property type="match status" value="1"/>
</dbReference>
<feature type="region of interest" description="Disordered" evidence="4">
    <location>
        <begin position="182"/>
        <end position="206"/>
    </location>
</feature>
<gene>
    <name evidence="6" type="ORF">ODALV1_LOCUS15314</name>
</gene>
<evidence type="ECO:0000256" key="2">
    <source>
        <dbReference type="ARBA" id="ARBA00022815"/>
    </source>
</evidence>
<evidence type="ECO:0000256" key="1">
    <source>
        <dbReference type="ARBA" id="ARBA00007714"/>
    </source>
</evidence>
<keyword evidence="7" id="KW-1185">Reference proteome</keyword>
<feature type="region of interest" description="Disordered" evidence="4">
    <location>
        <begin position="102"/>
        <end position="151"/>
    </location>
</feature>
<organism evidence="6 7">
    <name type="scientific">Orchesella dallaii</name>
    <dbReference type="NCBI Taxonomy" id="48710"/>
    <lineage>
        <taxon>Eukaryota</taxon>
        <taxon>Metazoa</taxon>
        <taxon>Ecdysozoa</taxon>
        <taxon>Arthropoda</taxon>
        <taxon>Hexapoda</taxon>
        <taxon>Collembola</taxon>
        <taxon>Entomobryomorpha</taxon>
        <taxon>Entomobryoidea</taxon>
        <taxon>Orchesellidae</taxon>
        <taxon>Orchesellinae</taxon>
        <taxon>Orchesella</taxon>
    </lineage>
</organism>
<dbReference type="EMBL" id="CAXLJM020000046">
    <property type="protein sequence ID" value="CAL8111738.1"/>
    <property type="molecule type" value="Genomic_DNA"/>
</dbReference>
<accession>A0ABP1QUT5</accession>
<keyword evidence="2" id="KW-0027">Amidation</keyword>
<comment type="similarity">
    <text evidence="1">Belongs to the pyrokinin family.</text>
</comment>
<feature type="signal peptide" evidence="5">
    <location>
        <begin position="1"/>
        <end position="18"/>
    </location>
</feature>
<comment type="caution">
    <text evidence="6">The sequence shown here is derived from an EMBL/GenBank/DDBJ whole genome shotgun (WGS) entry which is preliminary data.</text>
</comment>
<evidence type="ECO:0000256" key="3">
    <source>
        <dbReference type="ARBA" id="ARBA00023320"/>
    </source>
</evidence>
<dbReference type="InterPro" id="IPR008730">
    <property type="entry name" value="PBAN"/>
</dbReference>
<feature type="compositionally biased region" description="Basic and acidic residues" evidence="4">
    <location>
        <begin position="253"/>
        <end position="269"/>
    </location>
</feature>
<feature type="region of interest" description="Disordered" evidence="4">
    <location>
        <begin position="225"/>
        <end position="269"/>
    </location>
</feature>
<keyword evidence="3" id="KW-0527">Neuropeptide</keyword>
<name>A0ABP1QUT5_9HEXA</name>
<evidence type="ECO:0000313" key="6">
    <source>
        <dbReference type="EMBL" id="CAL8111738.1"/>
    </source>
</evidence>
<dbReference type="Pfam" id="PF05874">
    <property type="entry name" value="PBAN"/>
    <property type="match status" value="1"/>
</dbReference>
<evidence type="ECO:0000256" key="4">
    <source>
        <dbReference type="SAM" id="MobiDB-lite"/>
    </source>
</evidence>
<feature type="compositionally biased region" description="Basic and acidic residues" evidence="4">
    <location>
        <begin position="141"/>
        <end position="151"/>
    </location>
</feature>
<dbReference type="Proteomes" id="UP001642540">
    <property type="component" value="Unassembled WGS sequence"/>
</dbReference>
<keyword evidence="5" id="KW-0732">Signal</keyword>
<evidence type="ECO:0000256" key="5">
    <source>
        <dbReference type="SAM" id="SignalP"/>
    </source>
</evidence>